<evidence type="ECO:0000256" key="5">
    <source>
        <dbReference type="ARBA" id="ARBA00022741"/>
    </source>
</evidence>
<dbReference type="EC" id="2.7.13.3" evidence="2"/>
<dbReference type="Proteomes" id="UP001596997">
    <property type="component" value="Unassembled WGS sequence"/>
</dbReference>
<dbReference type="Pfam" id="PF07696">
    <property type="entry name" value="7TMR-DISMED2"/>
    <property type="match status" value="1"/>
</dbReference>
<dbReference type="InterPro" id="IPR011623">
    <property type="entry name" value="7TMR_DISM_rcpt_extracell_dom1"/>
</dbReference>
<keyword evidence="4" id="KW-0808">Transferase</keyword>
<feature type="transmembrane region" description="Helical" evidence="8">
    <location>
        <begin position="204"/>
        <end position="220"/>
    </location>
</feature>
<keyword evidence="11" id="KW-1185">Reference proteome</keyword>
<evidence type="ECO:0000313" key="11">
    <source>
        <dbReference type="Proteomes" id="UP001596997"/>
    </source>
</evidence>
<dbReference type="InterPro" id="IPR003594">
    <property type="entry name" value="HATPase_dom"/>
</dbReference>
<dbReference type="Gene3D" id="2.60.40.2380">
    <property type="match status" value="1"/>
</dbReference>
<keyword evidence="8" id="KW-1133">Transmembrane helix</keyword>
<dbReference type="InterPro" id="IPR005467">
    <property type="entry name" value="His_kinase_dom"/>
</dbReference>
<feature type="domain" description="Histidine kinase" evidence="9">
    <location>
        <begin position="443"/>
        <end position="634"/>
    </location>
</feature>
<evidence type="ECO:0000256" key="8">
    <source>
        <dbReference type="SAM" id="Phobius"/>
    </source>
</evidence>
<organism evidence="10 11">
    <name type="scientific">Pseudofulvibacter geojedonensis</name>
    <dbReference type="NCBI Taxonomy" id="1123758"/>
    <lineage>
        <taxon>Bacteria</taxon>
        <taxon>Pseudomonadati</taxon>
        <taxon>Bacteroidota</taxon>
        <taxon>Flavobacteriia</taxon>
        <taxon>Flavobacteriales</taxon>
        <taxon>Flavobacteriaceae</taxon>
        <taxon>Pseudofulvibacter</taxon>
    </lineage>
</organism>
<evidence type="ECO:0000256" key="3">
    <source>
        <dbReference type="ARBA" id="ARBA00022553"/>
    </source>
</evidence>
<feature type="transmembrane region" description="Helical" evidence="8">
    <location>
        <begin position="272"/>
        <end position="288"/>
    </location>
</feature>
<protein>
    <recommendedName>
        <fullName evidence="2">histidine kinase</fullName>
        <ecNumber evidence="2">2.7.13.3</ecNumber>
    </recommendedName>
</protein>
<evidence type="ECO:0000256" key="2">
    <source>
        <dbReference type="ARBA" id="ARBA00012438"/>
    </source>
</evidence>
<reference evidence="11" key="1">
    <citation type="journal article" date="2019" name="Int. J. Syst. Evol. Microbiol.">
        <title>The Global Catalogue of Microorganisms (GCM) 10K type strain sequencing project: providing services to taxonomists for standard genome sequencing and annotation.</title>
        <authorList>
            <consortium name="The Broad Institute Genomics Platform"/>
            <consortium name="The Broad Institute Genome Sequencing Center for Infectious Disease"/>
            <person name="Wu L."/>
            <person name="Ma J."/>
        </authorList>
    </citation>
    <scope>NUCLEOTIDE SEQUENCE [LARGE SCALE GENOMIC DNA]</scope>
    <source>
        <strain evidence="11">CCUG 62114</strain>
    </source>
</reference>
<dbReference type="InterPro" id="IPR011622">
    <property type="entry name" value="7TMR_DISM_rcpt_extracell_dom2"/>
</dbReference>
<dbReference type="PROSITE" id="PS50109">
    <property type="entry name" value="HIS_KIN"/>
    <property type="match status" value="1"/>
</dbReference>
<comment type="caution">
    <text evidence="10">The sequence shown here is derived from an EMBL/GenBank/DDBJ whole genome shotgun (WGS) entry which is preliminary data.</text>
</comment>
<dbReference type="InterPro" id="IPR036890">
    <property type="entry name" value="HATPase_C_sf"/>
</dbReference>
<gene>
    <name evidence="10" type="ORF">ACFQ1O_00600</name>
</gene>
<keyword evidence="6" id="KW-0418">Kinase</keyword>
<sequence>MRINLLIYFILLSFFHCSAKEKELVISNSSKIIRVGPYMEILQDSTNQLSINDVSKLNGFVNYNMLIPSFGLSNDNFWARFTVKNNSDHENFTFEFNKVDILTLNLYSVNGEIYSEQKINIDDQKFSGRVFLFNTIIPKGESKTFYLEFKTKWNVTFPLQIGEKKQVLYGLFNDELINGLYVGIFLIMVFYNLFLYCSIKDKSYLYYVIYIFCFLLYQLNESGYLYKYFLYKNPYLYSVLAKLFPIITSISAIYFIRNFIQSKKYIPRLDKLYNILIVLFLCNIPLIFNSKYNGIAFLSLNILSLTAAIYAFIIGAIVIAKGFKPAIFFIIAWTVLIISISQFTLSNLGILPYYAITDHSLKIGSVIEIVLLSLGLANRINVLTKEKELSQAKSLKLAEEKKAIITQQKQRLEKLVLERTKSLELKNKTIVEQHEEKSTMMREIHHRVKNNLQMINSMIRMQARYVEDPNSSEVLSKVQRRILTMAKLHEKMYQSDNLKLIDLNDYIHNIVSDLFEIHSNEKTNYSINIDSKVTFETEIILYIGLVISELVINSLKHAFPGKDGFILIELSNRTLNAFELKISDNGIGFDVEKFNSSNSLGQRLIKSFVRQLNGELFISSNEYGSSFTINFTTN</sequence>
<feature type="transmembrane region" description="Helical" evidence="8">
    <location>
        <begin position="294"/>
        <end position="319"/>
    </location>
</feature>
<name>A0ABW3HYD9_9FLAO</name>
<dbReference type="Pfam" id="PF07568">
    <property type="entry name" value="HisKA_2"/>
    <property type="match status" value="1"/>
</dbReference>
<dbReference type="PANTHER" id="PTHR41523:SF8">
    <property type="entry name" value="ETHYLENE RESPONSE SENSOR PROTEIN"/>
    <property type="match status" value="1"/>
</dbReference>
<evidence type="ECO:0000256" key="7">
    <source>
        <dbReference type="ARBA" id="ARBA00022840"/>
    </source>
</evidence>
<feature type="transmembrane region" description="Helical" evidence="8">
    <location>
        <begin position="240"/>
        <end position="260"/>
    </location>
</feature>
<evidence type="ECO:0000313" key="10">
    <source>
        <dbReference type="EMBL" id="MFD0962498.1"/>
    </source>
</evidence>
<comment type="catalytic activity">
    <reaction evidence="1">
        <text>ATP + protein L-histidine = ADP + protein N-phospho-L-histidine.</text>
        <dbReference type="EC" id="2.7.13.3"/>
    </reaction>
</comment>
<evidence type="ECO:0000259" key="9">
    <source>
        <dbReference type="PROSITE" id="PS50109"/>
    </source>
</evidence>
<dbReference type="InterPro" id="IPR011495">
    <property type="entry name" value="Sig_transdc_His_kin_sub2_dim/P"/>
</dbReference>
<keyword evidence="8" id="KW-0472">Membrane</keyword>
<feature type="transmembrane region" description="Helical" evidence="8">
    <location>
        <begin position="326"/>
        <end position="354"/>
    </location>
</feature>
<dbReference type="Gene3D" id="3.30.450.20">
    <property type="entry name" value="PAS domain"/>
    <property type="match status" value="1"/>
</dbReference>
<dbReference type="SMART" id="SM00387">
    <property type="entry name" value="HATPase_c"/>
    <property type="match status" value="1"/>
</dbReference>
<dbReference type="Pfam" id="PF07695">
    <property type="entry name" value="7TMR-DISM_7TM"/>
    <property type="match status" value="1"/>
</dbReference>
<dbReference type="EMBL" id="JBHTJM010000001">
    <property type="protein sequence ID" value="MFD0962498.1"/>
    <property type="molecule type" value="Genomic_DNA"/>
</dbReference>
<keyword evidence="7" id="KW-0067">ATP-binding</keyword>
<keyword evidence="5" id="KW-0547">Nucleotide-binding</keyword>
<proteinExistence type="predicted"/>
<evidence type="ECO:0000256" key="1">
    <source>
        <dbReference type="ARBA" id="ARBA00000085"/>
    </source>
</evidence>
<dbReference type="SUPFAM" id="SSF55874">
    <property type="entry name" value="ATPase domain of HSP90 chaperone/DNA topoisomerase II/histidine kinase"/>
    <property type="match status" value="1"/>
</dbReference>
<dbReference type="PANTHER" id="PTHR41523">
    <property type="entry name" value="TWO-COMPONENT SYSTEM SENSOR PROTEIN"/>
    <property type="match status" value="1"/>
</dbReference>
<dbReference type="Gene3D" id="3.30.565.10">
    <property type="entry name" value="Histidine kinase-like ATPase, C-terminal domain"/>
    <property type="match status" value="1"/>
</dbReference>
<dbReference type="Pfam" id="PF02518">
    <property type="entry name" value="HATPase_c"/>
    <property type="match status" value="1"/>
</dbReference>
<accession>A0ABW3HYD9</accession>
<evidence type="ECO:0000256" key="4">
    <source>
        <dbReference type="ARBA" id="ARBA00022679"/>
    </source>
</evidence>
<feature type="transmembrane region" description="Helical" evidence="8">
    <location>
        <begin position="176"/>
        <end position="197"/>
    </location>
</feature>
<keyword evidence="3" id="KW-0597">Phosphoprotein</keyword>
<evidence type="ECO:0000256" key="6">
    <source>
        <dbReference type="ARBA" id="ARBA00022777"/>
    </source>
</evidence>
<keyword evidence="8" id="KW-0812">Transmembrane</keyword>
<dbReference type="RefSeq" id="WP_377712214.1">
    <property type="nucleotide sequence ID" value="NZ_JBHTJM010000001.1"/>
</dbReference>